<feature type="domain" description="FecR protein" evidence="2">
    <location>
        <begin position="123"/>
        <end position="215"/>
    </location>
</feature>
<protein>
    <submittedName>
        <fullName evidence="4">DUF4974 domain-containing protein</fullName>
    </submittedName>
</protein>
<proteinExistence type="predicted"/>
<comment type="caution">
    <text evidence="4">The sequence shown here is derived from an EMBL/GenBank/DDBJ whole genome shotgun (WGS) entry which is preliminary data.</text>
</comment>
<dbReference type="PANTHER" id="PTHR30273:SF2">
    <property type="entry name" value="PROTEIN FECR"/>
    <property type="match status" value="1"/>
</dbReference>
<dbReference type="AlphaFoldDB" id="A0A847RPG8"/>
<reference evidence="4 5" key="1">
    <citation type="submission" date="2020-04" db="EMBL/GenBank/DDBJ databases">
        <authorList>
            <person name="Yin C."/>
        </authorList>
    </citation>
    <scope>NUCLEOTIDE SEQUENCE [LARGE SCALE GENOMIC DNA]</scope>
    <source>
        <strain evidence="4 5">Ae27</strain>
    </source>
</reference>
<organism evidence="4 5">
    <name type="scientific">Chitinophaga varians</name>
    <dbReference type="NCBI Taxonomy" id="2202339"/>
    <lineage>
        <taxon>Bacteria</taxon>
        <taxon>Pseudomonadati</taxon>
        <taxon>Bacteroidota</taxon>
        <taxon>Chitinophagia</taxon>
        <taxon>Chitinophagales</taxon>
        <taxon>Chitinophagaceae</taxon>
        <taxon>Chitinophaga</taxon>
    </lineage>
</organism>
<dbReference type="InterPro" id="IPR012373">
    <property type="entry name" value="Ferrdict_sens_TM"/>
</dbReference>
<dbReference type="Proteomes" id="UP000570474">
    <property type="component" value="Unassembled WGS sequence"/>
</dbReference>
<dbReference type="RefSeq" id="WP_168869568.1">
    <property type="nucleotide sequence ID" value="NZ_JABAIA010000001.1"/>
</dbReference>
<dbReference type="InterPro" id="IPR006860">
    <property type="entry name" value="FecR"/>
</dbReference>
<dbReference type="Gene3D" id="2.60.120.1440">
    <property type="match status" value="1"/>
</dbReference>
<feature type="transmembrane region" description="Helical" evidence="1">
    <location>
        <begin position="93"/>
        <end position="114"/>
    </location>
</feature>
<dbReference type="EMBL" id="JABAIA010000001">
    <property type="protein sequence ID" value="NLR63574.1"/>
    <property type="molecule type" value="Genomic_DNA"/>
</dbReference>
<evidence type="ECO:0000313" key="5">
    <source>
        <dbReference type="Proteomes" id="UP000570474"/>
    </source>
</evidence>
<keyword evidence="1" id="KW-0472">Membrane</keyword>
<feature type="domain" description="Protein FecR C-terminal" evidence="3">
    <location>
        <begin position="258"/>
        <end position="323"/>
    </location>
</feature>
<keyword evidence="1" id="KW-0812">Transmembrane</keyword>
<accession>A0A847RPG8</accession>
<evidence type="ECO:0000313" key="4">
    <source>
        <dbReference type="EMBL" id="NLR63574.1"/>
    </source>
</evidence>
<dbReference type="GO" id="GO:0016989">
    <property type="term" value="F:sigma factor antagonist activity"/>
    <property type="evidence" value="ECO:0007669"/>
    <property type="project" value="TreeGrafter"/>
</dbReference>
<sequence length="328" mass="36428">MRAIRTKDMLPENIWELVARIQSGEASEAEEQELQALLGQHPELLKTILVVDALQLAPEMEAAADEMRTHSWQQLQPQLDEAPPVPRNNIRRLLIRTGWAAAILVAGLLSYNWWQHNTWKTLATTNAKDSLLLPDGSRVFLNANTTLRYARNYGQGSRELMLESGEAYFEVAPQQNNPFTVHAAAVDIKVLGTAFNVHRLANGQVDIFVTSGSVKAENKSGKSMLLHAGAQATTSDKTPDIKPVATSSDNVLAWKTNRLVFHQMPLSEVAVVLANYYQLDVVVTDSVVSHKVLQATFNNKPLDEVLDVIGKALNVNITKKHKTLEFHQ</sequence>
<name>A0A847RPG8_9BACT</name>
<dbReference type="PIRSF" id="PIRSF018266">
    <property type="entry name" value="FecR"/>
    <property type="match status" value="1"/>
</dbReference>
<dbReference type="Pfam" id="PF16344">
    <property type="entry name" value="FecR_C"/>
    <property type="match status" value="1"/>
</dbReference>
<evidence type="ECO:0000259" key="3">
    <source>
        <dbReference type="Pfam" id="PF16344"/>
    </source>
</evidence>
<dbReference type="PANTHER" id="PTHR30273">
    <property type="entry name" value="PERIPLASMIC SIGNAL SENSOR AND SIGMA FACTOR ACTIVATOR FECR-RELATED"/>
    <property type="match status" value="1"/>
</dbReference>
<gene>
    <name evidence="4" type="ORF">HGH92_04565</name>
</gene>
<evidence type="ECO:0000259" key="2">
    <source>
        <dbReference type="Pfam" id="PF04773"/>
    </source>
</evidence>
<keyword evidence="5" id="KW-1185">Reference proteome</keyword>
<keyword evidence="1" id="KW-1133">Transmembrane helix</keyword>
<dbReference type="Pfam" id="PF04773">
    <property type="entry name" value="FecR"/>
    <property type="match status" value="1"/>
</dbReference>
<dbReference type="InterPro" id="IPR032508">
    <property type="entry name" value="FecR_C"/>
</dbReference>
<evidence type="ECO:0000256" key="1">
    <source>
        <dbReference type="SAM" id="Phobius"/>
    </source>
</evidence>
<dbReference type="Gene3D" id="3.55.50.30">
    <property type="match status" value="1"/>
</dbReference>